<keyword evidence="3 10" id="KW-0963">Cytoplasm</keyword>
<dbReference type="Pfam" id="PF13393">
    <property type="entry name" value="tRNA-synt_His"/>
    <property type="match status" value="2"/>
</dbReference>
<dbReference type="HAMAP" id="MF_00127">
    <property type="entry name" value="His_tRNA_synth"/>
    <property type="match status" value="1"/>
</dbReference>
<feature type="binding site" evidence="11">
    <location>
        <position position="136"/>
    </location>
    <ligand>
        <name>L-histidine</name>
        <dbReference type="ChEBI" id="CHEBI:57595"/>
    </ligand>
</feature>
<keyword evidence="6 10" id="KW-0067">ATP-binding</keyword>
<sequence>MAKDKPNKLRARMPRGFADRGPGDLVPTRAMLETIRKVYELYGFEALETPFIEYTDALGKFLPDQDRPNEGVFSFQDDDEQWLSLRYDLTAPLARHVAENFDRLPKPFRSYRAGWVFRNEKPGPGRFRQFMQFDADTVGAPTVAADAEICMMMADTLEALGIARGDYVIKVNNRKVLDGVLEAIGLGGDENAGRRLTVLRAIDKFDKVGISGVRDLLGEGRWENPEAKSGDFTKGAGLDDRQIHEILSLMGSTASPVDDNGELTDTDLADSLFVTPRLSAGDTPGGISFSTARGVTRFEDSLAIANHSTIKKLRAHFQGSDKISEGLDELETIATLARSSGYGSKRILIDPSVVRGLEYYTGPVFEAELTFEIPDEKGRPLRFGSVGGGGRYDGLVGRFRGEAVPATGFSIGVSRLASALSYLNKDAAPEFGPVVVVVMDRDQTAHYMGLVATLRKEGIRAEMYLGNPRNLGNQFKYADRRNSPCVVIQGSEERTAGQVQIKDLIEGARAAAAITDNAEWRETRPAQFACAEGELVEKVRELLDHHGVPHGAKLG</sequence>
<evidence type="ECO:0000256" key="10">
    <source>
        <dbReference type="HAMAP-Rule" id="MF_00127"/>
    </source>
</evidence>
<evidence type="ECO:0000259" key="13">
    <source>
        <dbReference type="PROSITE" id="PS50862"/>
    </source>
</evidence>
<dbReference type="InterPro" id="IPR004154">
    <property type="entry name" value="Anticodon-bd"/>
</dbReference>
<feature type="binding site" evidence="11">
    <location>
        <position position="355"/>
    </location>
    <ligand>
        <name>L-histidine</name>
        <dbReference type="ChEBI" id="CHEBI:57595"/>
    </ligand>
</feature>
<dbReference type="Pfam" id="PF03129">
    <property type="entry name" value="HGTP_anticodon"/>
    <property type="match status" value="1"/>
</dbReference>
<evidence type="ECO:0000256" key="11">
    <source>
        <dbReference type="PIRSR" id="PIRSR001549-1"/>
    </source>
</evidence>
<evidence type="ECO:0000256" key="1">
    <source>
        <dbReference type="ARBA" id="ARBA00008226"/>
    </source>
</evidence>
<keyword evidence="4 10" id="KW-0436">Ligase</keyword>
<reference evidence="14" key="1">
    <citation type="journal article" date="2014" name="Int. J. Syst. Evol. Microbiol.">
        <title>Complete genome sequence of Corynebacterium casei LMG S-19264T (=DSM 44701T), isolated from a smear-ripened cheese.</title>
        <authorList>
            <consortium name="US DOE Joint Genome Institute (JGI-PGF)"/>
            <person name="Walter F."/>
            <person name="Albersmeier A."/>
            <person name="Kalinowski J."/>
            <person name="Ruckert C."/>
        </authorList>
    </citation>
    <scope>NUCLEOTIDE SEQUENCE</scope>
    <source>
        <strain evidence="14">VKM B-2484</strain>
    </source>
</reference>
<dbReference type="InterPro" id="IPR006195">
    <property type="entry name" value="aa-tRNA-synth_II"/>
</dbReference>
<evidence type="ECO:0000256" key="5">
    <source>
        <dbReference type="ARBA" id="ARBA00022741"/>
    </source>
</evidence>
<comment type="subcellular location">
    <subcellularLocation>
        <location evidence="10">Cytoplasm</location>
    </subcellularLocation>
</comment>
<evidence type="ECO:0000256" key="6">
    <source>
        <dbReference type="ARBA" id="ARBA00022840"/>
    </source>
</evidence>
<dbReference type="GO" id="GO:0004821">
    <property type="term" value="F:histidine-tRNA ligase activity"/>
    <property type="evidence" value="ECO:0007669"/>
    <property type="project" value="UniProtKB-UniRule"/>
</dbReference>
<evidence type="ECO:0000313" key="15">
    <source>
        <dbReference type="Proteomes" id="UP001143370"/>
    </source>
</evidence>
<comment type="caution">
    <text evidence="14">The sequence shown here is derived from an EMBL/GenBank/DDBJ whole genome shotgun (WGS) entry which is preliminary data.</text>
</comment>
<dbReference type="InterPro" id="IPR045864">
    <property type="entry name" value="aa-tRNA-synth_II/BPL/LPL"/>
</dbReference>
<feature type="region of interest" description="Disordered" evidence="12">
    <location>
        <begin position="1"/>
        <end position="20"/>
    </location>
</feature>
<dbReference type="PANTHER" id="PTHR11476">
    <property type="entry name" value="HISTIDYL-TRNA SYNTHETASE"/>
    <property type="match status" value="1"/>
</dbReference>
<keyword evidence="8 10" id="KW-0030">Aminoacyl-tRNA synthetase</keyword>
<feature type="binding site" evidence="11">
    <location>
        <begin position="88"/>
        <end position="90"/>
    </location>
    <ligand>
        <name>L-histidine</name>
        <dbReference type="ChEBI" id="CHEBI:57595"/>
    </ligand>
</feature>
<protein>
    <recommendedName>
        <fullName evidence="10">Histidine--tRNA ligase</fullName>
        <ecNumber evidence="10">6.1.1.21</ecNumber>
    </recommendedName>
    <alternativeName>
        <fullName evidence="10">Histidyl-tRNA synthetase</fullName>
        <shortName evidence="10">HisRS</shortName>
    </alternativeName>
</protein>
<dbReference type="AlphaFoldDB" id="A0A9W6JEK8"/>
<gene>
    <name evidence="10 14" type="primary">hisS</name>
    <name evidence="14" type="ORF">GCM10017643_44930</name>
</gene>
<keyword evidence="7 10" id="KW-0648">Protein biosynthesis</keyword>
<evidence type="ECO:0000256" key="4">
    <source>
        <dbReference type="ARBA" id="ARBA00022598"/>
    </source>
</evidence>
<dbReference type="PIRSF" id="PIRSF001549">
    <property type="entry name" value="His-tRNA_synth"/>
    <property type="match status" value="1"/>
</dbReference>
<keyword evidence="5 10" id="KW-0547">Nucleotide-binding</keyword>
<evidence type="ECO:0000256" key="3">
    <source>
        <dbReference type="ARBA" id="ARBA00022490"/>
    </source>
</evidence>
<dbReference type="RefSeq" id="WP_213370982.1">
    <property type="nucleotide sequence ID" value="NZ_BSFJ01000038.1"/>
</dbReference>
<evidence type="ECO:0000256" key="8">
    <source>
        <dbReference type="ARBA" id="ARBA00023146"/>
    </source>
</evidence>
<dbReference type="PANTHER" id="PTHR11476:SF7">
    <property type="entry name" value="HISTIDINE--TRNA LIGASE"/>
    <property type="match status" value="1"/>
</dbReference>
<feature type="binding site" evidence="11">
    <location>
        <position position="118"/>
    </location>
    <ligand>
        <name>L-histidine</name>
        <dbReference type="ChEBI" id="CHEBI:57595"/>
    </ligand>
</feature>
<feature type="domain" description="Aminoacyl-transfer RNA synthetases class-II family profile" evidence="13">
    <location>
        <begin position="31"/>
        <end position="429"/>
    </location>
</feature>
<dbReference type="GO" id="GO:0006427">
    <property type="term" value="P:histidyl-tRNA aminoacylation"/>
    <property type="evidence" value="ECO:0007669"/>
    <property type="project" value="UniProtKB-UniRule"/>
</dbReference>
<dbReference type="CDD" id="cd00773">
    <property type="entry name" value="HisRS-like_core"/>
    <property type="match status" value="1"/>
</dbReference>
<dbReference type="PROSITE" id="PS50862">
    <property type="entry name" value="AA_TRNA_LIGASE_II"/>
    <property type="match status" value="1"/>
</dbReference>
<name>A0A9W6JEK8_9HYPH</name>
<comment type="catalytic activity">
    <reaction evidence="9 10">
        <text>tRNA(His) + L-histidine + ATP = L-histidyl-tRNA(His) + AMP + diphosphate + H(+)</text>
        <dbReference type="Rhea" id="RHEA:17313"/>
        <dbReference type="Rhea" id="RHEA-COMP:9665"/>
        <dbReference type="Rhea" id="RHEA-COMP:9689"/>
        <dbReference type="ChEBI" id="CHEBI:15378"/>
        <dbReference type="ChEBI" id="CHEBI:30616"/>
        <dbReference type="ChEBI" id="CHEBI:33019"/>
        <dbReference type="ChEBI" id="CHEBI:57595"/>
        <dbReference type="ChEBI" id="CHEBI:78442"/>
        <dbReference type="ChEBI" id="CHEBI:78527"/>
        <dbReference type="ChEBI" id="CHEBI:456215"/>
        <dbReference type="EC" id="6.1.1.21"/>
    </reaction>
</comment>
<dbReference type="InterPro" id="IPR004516">
    <property type="entry name" value="HisRS/HisZ"/>
</dbReference>
<dbReference type="SUPFAM" id="SSF52954">
    <property type="entry name" value="Class II aaRS ABD-related"/>
    <property type="match status" value="1"/>
</dbReference>
<comment type="similarity">
    <text evidence="1 10">Belongs to the class-II aminoacyl-tRNA synthetase family.</text>
</comment>
<evidence type="ECO:0000256" key="9">
    <source>
        <dbReference type="ARBA" id="ARBA00047639"/>
    </source>
</evidence>
<dbReference type="EC" id="6.1.1.21" evidence="10"/>
<dbReference type="SUPFAM" id="SSF55681">
    <property type="entry name" value="Class II aaRS and biotin synthetases"/>
    <property type="match status" value="1"/>
</dbReference>
<dbReference type="InterPro" id="IPR041715">
    <property type="entry name" value="HisRS-like_core"/>
</dbReference>
<evidence type="ECO:0000256" key="7">
    <source>
        <dbReference type="ARBA" id="ARBA00022917"/>
    </source>
</evidence>
<dbReference type="Proteomes" id="UP001143370">
    <property type="component" value="Unassembled WGS sequence"/>
</dbReference>
<comment type="subunit">
    <text evidence="2 10">Homodimer.</text>
</comment>
<dbReference type="InterPro" id="IPR015807">
    <property type="entry name" value="His-tRNA-ligase"/>
</dbReference>
<dbReference type="GO" id="GO:0005737">
    <property type="term" value="C:cytoplasm"/>
    <property type="evidence" value="ECO:0007669"/>
    <property type="project" value="UniProtKB-SubCell"/>
</dbReference>
<reference evidence="14" key="2">
    <citation type="submission" date="2023-01" db="EMBL/GenBank/DDBJ databases">
        <authorList>
            <person name="Sun Q."/>
            <person name="Evtushenko L."/>
        </authorList>
    </citation>
    <scope>NUCLEOTIDE SEQUENCE</scope>
    <source>
        <strain evidence="14">VKM B-2484</strain>
    </source>
</reference>
<evidence type="ECO:0000313" key="14">
    <source>
        <dbReference type="EMBL" id="GLK74375.1"/>
    </source>
</evidence>
<dbReference type="GO" id="GO:0005524">
    <property type="term" value="F:ATP binding"/>
    <property type="evidence" value="ECO:0007669"/>
    <property type="project" value="UniProtKB-UniRule"/>
</dbReference>
<dbReference type="Gene3D" id="3.40.50.800">
    <property type="entry name" value="Anticodon-binding domain"/>
    <property type="match status" value="1"/>
</dbReference>
<proteinExistence type="inferred from homology"/>
<evidence type="ECO:0000256" key="2">
    <source>
        <dbReference type="ARBA" id="ARBA00011738"/>
    </source>
</evidence>
<dbReference type="InterPro" id="IPR033656">
    <property type="entry name" value="HisRS_anticodon"/>
</dbReference>
<feature type="binding site" evidence="11">
    <location>
        <position position="132"/>
    </location>
    <ligand>
        <name>L-histidine</name>
        <dbReference type="ChEBI" id="CHEBI:57595"/>
    </ligand>
</feature>
<evidence type="ECO:0000256" key="12">
    <source>
        <dbReference type="SAM" id="MobiDB-lite"/>
    </source>
</evidence>
<dbReference type="Gene3D" id="3.30.930.10">
    <property type="entry name" value="Bira Bifunctional Protein, Domain 2"/>
    <property type="match status" value="1"/>
</dbReference>
<feature type="binding site" evidence="11">
    <location>
        <begin position="359"/>
        <end position="360"/>
    </location>
    <ligand>
        <name>L-histidine</name>
        <dbReference type="ChEBI" id="CHEBI:57595"/>
    </ligand>
</feature>
<dbReference type="EMBL" id="BSFJ01000038">
    <property type="protein sequence ID" value="GLK74375.1"/>
    <property type="molecule type" value="Genomic_DNA"/>
</dbReference>
<dbReference type="CDD" id="cd00859">
    <property type="entry name" value="HisRS_anticodon"/>
    <property type="match status" value="1"/>
</dbReference>
<dbReference type="InterPro" id="IPR036621">
    <property type="entry name" value="Anticodon-bd_dom_sf"/>
</dbReference>
<keyword evidence="15" id="KW-1185">Reference proteome</keyword>
<organism evidence="14 15">
    <name type="scientific">Ancylobacter dichloromethanicus</name>
    <dbReference type="NCBI Taxonomy" id="518825"/>
    <lineage>
        <taxon>Bacteria</taxon>
        <taxon>Pseudomonadati</taxon>
        <taxon>Pseudomonadota</taxon>
        <taxon>Alphaproteobacteria</taxon>
        <taxon>Hyphomicrobiales</taxon>
        <taxon>Xanthobacteraceae</taxon>
        <taxon>Ancylobacter</taxon>
    </lineage>
</organism>
<accession>A0A9W6JEK8</accession>